<dbReference type="RefSeq" id="WP_091490889.1">
    <property type="nucleotide sequence ID" value="NZ_FOMH01000002.1"/>
</dbReference>
<organism evidence="2 3">
    <name type="scientific">Flavobacterium phragmitis</name>
    <dbReference type="NCBI Taxonomy" id="739143"/>
    <lineage>
        <taxon>Bacteria</taxon>
        <taxon>Pseudomonadati</taxon>
        <taxon>Bacteroidota</taxon>
        <taxon>Flavobacteriia</taxon>
        <taxon>Flavobacteriales</taxon>
        <taxon>Flavobacteriaceae</taxon>
        <taxon>Flavobacterium</taxon>
    </lineage>
</organism>
<evidence type="ECO:0000313" key="2">
    <source>
        <dbReference type="EMBL" id="SFC74571.1"/>
    </source>
</evidence>
<name>A0A1I1LND7_9FLAO</name>
<proteinExistence type="predicted"/>
<dbReference type="Gene3D" id="3.40.50.720">
    <property type="entry name" value="NAD(P)-binding Rossmann-like Domain"/>
    <property type="match status" value="1"/>
</dbReference>
<feature type="domain" description="Pyrroline-5-carboxylate reductase catalytic N-terminal" evidence="1">
    <location>
        <begin position="2"/>
        <end position="88"/>
    </location>
</feature>
<dbReference type="SUPFAM" id="SSF51735">
    <property type="entry name" value="NAD(P)-binding Rossmann-fold domains"/>
    <property type="match status" value="1"/>
</dbReference>
<keyword evidence="3" id="KW-1185">Reference proteome</keyword>
<reference evidence="3" key="1">
    <citation type="submission" date="2016-10" db="EMBL/GenBank/DDBJ databases">
        <authorList>
            <person name="Varghese N."/>
            <person name="Submissions S."/>
        </authorList>
    </citation>
    <scope>NUCLEOTIDE SEQUENCE [LARGE SCALE GENOMIC DNA]</scope>
    <source>
        <strain evidence="3">CGMCC 1.10370</strain>
    </source>
</reference>
<dbReference type="EMBL" id="FOMH01000002">
    <property type="protein sequence ID" value="SFC74571.1"/>
    <property type="molecule type" value="Genomic_DNA"/>
</dbReference>
<dbReference type="OrthoDB" id="663900at2"/>
<dbReference type="AlphaFoldDB" id="A0A1I1LND7"/>
<accession>A0A1I1LND7</accession>
<dbReference type="Pfam" id="PF03807">
    <property type="entry name" value="F420_oxidored"/>
    <property type="match status" value="1"/>
</dbReference>
<dbReference type="InterPro" id="IPR028939">
    <property type="entry name" value="P5C_Rdtase_cat_N"/>
</dbReference>
<evidence type="ECO:0000259" key="1">
    <source>
        <dbReference type="Pfam" id="PF03807"/>
    </source>
</evidence>
<evidence type="ECO:0000313" key="3">
    <source>
        <dbReference type="Proteomes" id="UP000199672"/>
    </source>
</evidence>
<dbReference type="Proteomes" id="UP000199672">
    <property type="component" value="Unassembled WGS sequence"/>
</dbReference>
<sequence>MRIGIIGIGSLTLELAIRSARAGYKITLHNPRGNSLVREVTAKMGSNAALGSLEKAAAADIILLFLAKDDLECILKKLPEMSGKIILHTSSLIFDPHSLLSGITHAMTYKITASLLPEAHIVKLFNPIDLKADSKCTAHTNREEIFFIADHKASGNSTRNFLKTLNFTPIDLTGRLHLQNTAMKLKPVMPPRRGPFS</sequence>
<gene>
    <name evidence="2" type="ORF">SAMN05216297_102119</name>
</gene>
<dbReference type="InterPro" id="IPR036291">
    <property type="entry name" value="NAD(P)-bd_dom_sf"/>
</dbReference>
<protein>
    <submittedName>
        <fullName evidence="2">Predicted dinucleotide-binding enzyme</fullName>
    </submittedName>
</protein>